<accession>A0AAW1WS96</accession>
<evidence type="ECO:0000313" key="3">
    <source>
        <dbReference type="Proteomes" id="UP001457282"/>
    </source>
</evidence>
<dbReference type="Pfam" id="PF14144">
    <property type="entry name" value="DOG1"/>
    <property type="match status" value="1"/>
</dbReference>
<dbReference type="InterPro" id="IPR025422">
    <property type="entry name" value="TGA_domain"/>
</dbReference>
<gene>
    <name evidence="2" type="ORF">M0R45_024683</name>
</gene>
<keyword evidence="3" id="KW-1185">Reference proteome</keyword>
<proteinExistence type="predicted"/>
<comment type="caution">
    <text evidence="2">The sequence shown here is derived from an EMBL/GenBank/DDBJ whole genome shotgun (WGS) entry which is preliminary data.</text>
</comment>
<dbReference type="GO" id="GO:0006351">
    <property type="term" value="P:DNA-templated transcription"/>
    <property type="evidence" value="ECO:0007669"/>
    <property type="project" value="InterPro"/>
</dbReference>
<sequence length="283" mass="32437">MLKAVGLFGRKKSPPRPFRPFKDYYTEWFNTLKNSLLPSLHQSISDSSLTQLSIHVETIHRHFQSYYETLDIAASNDVAQLLYPDWRNPLEKPFLWLGDLHPYLFTNLLRSFLDDTSEDDEDDADSVLVQFSDGRDRFDRPWHIETAWRSPSRSLTQKVEQVECGLRLMVPALMARVRDAQAGFVERVARNWGPYDGGKKEAAKAVMAEAMEAEMEEMVSVFVDANRLRRSVLTEIIGASSVYQAALFLEGLAQFLVGFRNPELLAQFEQCKTPLNKQCRLAV</sequence>
<dbReference type="EMBL" id="JBEDUW010000005">
    <property type="protein sequence ID" value="KAK9927502.1"/>
    <property type="molecule type" value="Genomic_DNA"/>
</dbReference>
<dbReference type="AlphaFoldDB" id="A0AAW1WS96"/>
<protein>
    <recommendedName>
        <fullName evidence="1">DOG1 domain-containing protein</fullName>
    </recommendedName>
</protein>
<dbReference type="PANTHER" id="PTHR46354:SF9">
    <property type="entry name" value="PROTEIN INAPERTURATE POLLEN1"/>
    <property type="match status" value="1"/>
</dbReference>
<evidence type="ECO:0000259" key="1">
    <source>
        <dbReference type="PROSITE" id="PS51806"/>
    </source>
</evidence>
<organism evidence="2 3">
    <name type="scientific">Rubus argutus</name>
    <name type="common">Southern blackberry</name>
    <dbReference type="NCBI Taxonomy" id="59490"/>
    <lineage>
        <taxon>Eukaryota</taxon>
        <taxon>Viridiplantae</taxon>
        <taxon>Streptophyta</taxon>
        <taxon>Embryophyta</taxon>
        <taxon>Tracheophyta</taxon>
        <taxon>Spermatophyta</taxon>
        <taxon>Magnoliopsida</taxon>
        <taxon>eudicotyledons</taxon>
        <taxon>Gunneridae</taxon>
        <taxon>Pentapetalae</taxon>
        <taxon>rosids</taxon>
        <taxon>fabids</taxon>
        <taxon>Rosales</taxon>
        <taxon>Rosaceae</taxon>
        <taxon>Rosoideae</taxon>
        <taxon>Rosoideae incertae sedis</taxon>
        <taxon>Rubus</taxon>
    </lineage>
</organism>
<dbReference type="InterPro" id="IPR051886">
    <property type="entry name" value="Seed_Dev/Stress_Resp_Reg"/>
</dbReference>
<name>A0AAW1WS96_RUBAR</name>
<dbReference type="PROSITE" id="PS51806">
    <property type="entry name" value="DOG1"/>
    <property type="match status" value="1"/>
</dbReference>
<dbReference type="PANTHER" id="PTHR46354">
    <property type="entry name" value="DOG1 DOMAIN-CONTAINING PROTEIN"/>
    <property type="match status" value="1"/>
</dbReference>
<dbReference type="GO" id="GO:0043565">
    <property type="term" value="F:sequence-specific DNA binding"/>
    <property type="evidence" value="ECO:0007669"/>
    <property type="project" value="InterPro"/>
</dbReference>
<evidence type="ECO:0000313" key="2">
    <source>
        <dbReference type="EMBL" id="KAK9927502.1"/>
    </source>
</evidence>
<reference evidence="2 3" key="1">
    <citation type="journal article" date="2023" name="G3 (Bethesda)">
        <title>A chromosome-length genome assembly and annotation of blackberry (Rubus argutus, cv. 'Hillquist').</title>
        <authorList>
            <person name="Bruna T."/>
            <person name="Aryal R."/>
            <person name="Dudchenko O."/>
            <person name="Sargent D.J."/>
            <person name="Mead D."/>
            <person name="Buti M."/>
            <person name="Cavallini A."/>
            <person name="Hytonen T."/>
            <person name="Andres J."/>
            <person name="Pham M."/>
            <person name="Weisz D."/>
            <person name="Mascagni F."/>
            <person name="Usai G."/>
            <person name="Natali L."/>
            <person name="Bassil N."/>
            <person name="Fernandez G.E."/>
            <person name="Lomsadze A."/>
            <person name="Armour M."/>
            <person name="Olukolu B."/>
            <person name="Poorten T."/>
            <person name="Britton C."/>
            <person name="Davik J."/>
            <person name="Ashrafi H."/>
            <person name="Aiden E.L."/>
            <person name="Borodovsky M."/>
            <person name="Worthington M."/>
        </authorList>
    </citation>
    <scope>NUCLEOTIDE SEQUENCE [LARGE SCALE GENOMIC DNA]</scope>
    <source>
        <strain evidence="2">PI 553951</strain>
    </source>
</reference>
<dbReference type="Proteomes" id="UP001457282">
    <property type="component" value="Unassembled WGS sequence"/>
</dbReference>
<feature type="domain" description="DOG1" evidence="1">
    <location>
        <begin position="18"/>
        <end position="269"/>
    </location>
</feature>